<proteinExistence type="predicted"/>
<dbReference type="SUPFAM" id="SSF47644">
    <property type="entry name" value="Methionine synthase domain"/>
    <property type="match status" value="1"/>
</dbReference>
<dbReference type="PANTHER" id="PTHR45833:SF1">
    <property type="entry name" value="METHIONINE SYNTHASE"/>
    <property type="match status" value="1"/>
</dbReference>
<dbReference type="InterPro" id="IPR050554">
    <property type="entry name" value="Met_Synthase/Corrinoid"/>
</dbReference>
<name>A0A2U3KXA2_9FIRM</name>
<organism evidence="4 5">
    <name type="scientific">Candidatus Desulfosporosinus infrequens</name>
    <dbReference type="NCBI Taxonomy" id="2043169"/>
    <lineage>
        <taxon>Bacteria</taxon>
        <taxon>Bacillati</taxon>
        <taxon>Bacillota</taxon>
        <taxon>Clostridia</taxon>
        <taxon>Eubacteriales</taxon>
        <taxon>Desulfitobacteriaceae</taxon>
        <taxon>Desulfosporosinus</taxon>
    </lineage>
</organism>
<dbReference type="Gene3D" id="3.40.50.280">
    <property type="entry name" value="Cobalamin-binding domain"/>
    <property type="match status" value="1"/>
</dbReference>
<gene>
    <name evidence="4" type="ORF">SBF1_3050004</name>
</gene>
<evidence type="ECO:0000313" key="4">
    <source>
        <dbReference type="EMBL" id="SPF44272.1"/>
    </source>
</evidence>
<dbReference type="Proteomes" id="UP000238916">
    <property type="component" value="Unassembled WGS sequence"/>
</dbReference>
<accession>A0A2U3KXA2</accession>
<dbReference type="SUPFAM" id="SSF52242">
    <property type="entry name" value="Cobalamin (vitamin B12)-binding domain"/>
    <property type="match status" value="1"/>
</dbReference>
<dbReference type="InterPro" id="IPR003759">
    <property type="entry name" value="Cbl-bd_cap"/>
</dbReference>
<keyword evidence="1" id="KW-0479">Metal-binding</keyword>
<dbReference type="Gene3D" id="1.10.1240.10">
    <property type="entry name" value="Methionine synthase domain"/>
    <property type="match status" value="1"/>
</dbReference>
<dbReference type="GO" id="GO:0005829">
    <property type="term" value="C:cytosol"/>
    <property type="evidence" value="ECO:0007669"/>
    <property type="project" value="TreeGrafter"/>
</dbReference>
<dbReference type="InterPro" id="IPR006158">
    <property type="entry name" value="Cobalamin-bd"/>
</dbReference>
<dbReference type="InterPro" id="IPR036594">
    <property type="entry name" value="Meth_synthase_dom"/>
</dbReference>
<dbReference type="EMBL" id="OMOF01000230">
    <property type="protein sequence ID" value="SPF44272.1"/>
    <property type="molecule type" value="Genomic_DNA"/>
</dbReference>
<dbReference type="GO" id="GO:0046653">
    <property type="term" value="P:tetrahydrofolate metabolic process"/>
    <property type="evidence" value="ECO:0007669"/>
    <property type="project" value="TreeGrafter"/>
</dbReference>
<dbReference type="GO" id="GO:0046872">
    <property type="term" value="F:metal ion binding"/>
    <property type="evidence" value="ECO:0007669"/>
    <property type="project" value="UniProtKB-KW"/>
</dbReference>
<dbReference type="InterPro" id="IPR036724">
    <property type="entry name" value="Cobalamin-bd_sf"/>
</dbReference>
<protein>
    <submittedName>
        <fullName evidence="4">Putative cobalamin binding protein</fullName>
    </submittedName>
</protein>
<evidence type="ECO:0000256" key="1">
    <source>
        <dbReference type="ARBA" id="ARBA00022723"/>
    </source>
</evidence>
<dbReference type="GO" id="GO:0031419">
    <property type="term" value="F:cobalamin binding"/>
    <property type="evidence" value="ECO:0007669"/>
    <property type="project" value="InterPro"/>
</dbReference>
<dbReference type="GO" id="GO:0008705">
    <property type="term" value="F:methionine synthase activity"/>
    <property type="evidence" value="ECO:0007669"/>
    <property type="project" value="TreeGrafter"/>
</dbReference>
<dbReference type="Pfam" id="PF02310">
    <property type="entry name" value="B12-binding"/>
    <property type="match status" value="1"/>
</dbReference>
<evidence type="ECO:0000259" key="3">
    <source>
        <dbReference type="PROSITE" id="PS51332"/>
    </source>
</evidence>
<dbReference type="PROSITE" id="PS51332">
    <property type="entry name" value="B12_BINDING"/>
    <property type="match status" value="1"/>
</dbReference>
<dbReference type="PANTHER" id="PTHR45833">
    <property type="entry name" value="METHIONINE SYNTHASE"/>
    <property type="match status" value="1"/>
</dbReference>
<dbReference type="GO" id="GO:0050667">
    <property type="term" value="P:homocysteine metabolic process"/>
    <property type="evidence" value="ECO:0007669"/>
    <property type="project" value="TreeGrafter"/>
</dbReference>
<evidence type="ECO:0000313" key="5">
    <source>
        <dbReference type="Proteomes" id="UP000238916"/>
    </source>
</evidence>
<dbReference type="AlphaFoldDB" id="A0A2U3KXA2"/>
<sequence length="213" mass="22913">MQSQQVNHNMASLISYIMEGETNLAIAEVNRQIEAGVDRKEIILEAIQKAMELLGSKCTAEQFNLLEIMLAGRTATLIMKELYPDANGAPSTKGTVVIATLEGDVHDIGKNIVKIILITQGYKVIDCGKNCPIQTIVDAAETENAIAVLVSGLITNVIPQVKVVKQALADNNLSDIKVFAGGAALKQFTAESLNVDNVGETAFDVLRFLESEV</sequence>
<feature type="domain" description="B12-binding" evidence="3">
    <location>
        <begin position="93"/>
        <end position="213"/>
    </location>
</feature>
<keyword evidence="2" id="KW-0170">Cobalt</keyword>
<dbReference type="Pfam" id="PF02607">
    <property type="entry name" value="B12-binding_2"/>
    <property type="match status" value="1"/>
</dbReference>
<reference evidence="5" key="1">
    <citation type="submission" date="2018-02" db="EMBL/GenBank/DDBJ databases">
        <authorList>
            <person name="Hausmann B."/>
        </authorList>
    </citation>
    <scope>NUCLEOTIDE SEQUENCE [LARGE SCALE GENOMIC DNA]</scope>
    <source>
        <strain evidence="5">Peat soil MAG SbF1</strain>
    </source>
</reference>
<evidence type="ECO:0000256" key="2">
    <source>
        <dbReference type="ARBA" id="ARBA00023285"/>
    </source>
</evidence>